<evidence type="ECO:0000256" key="1">
    <source>
        <dbReference type="ARBA" id="ARBA00022737"/>
    </source>
</evidence>
<sequence length="196" mass="23055">MKTVLLDAEEKQVDNHQVQVWLIKLKDALYDAEDVLDDFESETYRRRVLKLYGTTIKKYEYLTALEILHIEDCENLNLMMEEGKADQDLSRFSLQRLILKKLPELVEFPEWLLRGSTNTLQLLKIRWCDNSKNCLDGYFSAHQPNFDVFDRLDDLFLLSGEKLFILEKQRWLQSSYWGEEVAALGRVLWGMPVGMG</sequence>
<proteinExistence type="predicted"/>
<name>A0A6A6M6W2_HEVBR</name>
<reference evidence="5 6" key="1">
    <citation type="journal article" date="2020" name="Mol. Plant">
        <title>The Chromosome-Based Rubber Tree Genome Provides New Insights into Spurge Genome Evolution and Rubber Biosynthesis.</title>
        <authorList>
            <person name="Liu J."/>
            <person name="Shi C."/>
            <person name="Shi C.C."/>
            <person name="Li W."/>
            <person name="Zhang Q.J."/>
            <person name="Zhang Y."/>
            <person name="Li K."/>
            <person name="Lu H.F."/>
            <person name="Shi C."/>
            <person name="Zhu S.T."/>
            <person name="Xiao Z.Y."/>
            <person name="Nan H."/>
            <person name="Yue Y."/>
            <person name="Zhu X.G."/>
            <person name="Wu Y."/>
            <person name="Hong X.N."/>
            <person name="Fan G.Y."/>
            <person name="Tong Y."/>
            <person name="Zhang D."/>
            <person name="Mao C.L."/>
            <person name="Liu Y.L."/>
            <person name="Hao S.J."/>
            <person name="Liu W.Q."/>
            <person name="Lv M.Q."/>
            <person name="Zhang H.B."/>
            <person name="Liu Y."/>
            <person name="Hu-Tang G.R."/>
            <person name="Wang J.P."/>
            <person name="Wang J.H."/>
            <person name="Sun Y.H."/>
            <person name="Ni S.B."/>
            <person name="Chen W.B."/>
            <person name="Zhang X.C."/>
            <person name="Jiao Y.N."/>
            <person name="Eichler E.E."/>
            <person name="Li G.H."/>
            <person name="Liu X."/>
            <person name="Gao L.Z."/>
        </authorList>
    </citation>
    <scope>NUCLEOTIDE SEQUENCE [LARGE SCALE GENOMIC DNA]</scope>
    <source>
        <strain evidence="6">cv. GT1</strain>
        <tissue evidence="5">Leaf</tissue>
    </source>
</reference>
<organism evidence="5 6">
    <name type="scientific">Hevea brasiliensis</name>
    <name type="common">Para rubber tree</name>
    <name type="synonym">Siphonia brasiliensis</name>
    <dbReference type="NCBI Taxonomy" id="3981"/>
    <lineage>
        <taxon>Eukaryota</taxon>
        <taxon>Viridiplantae</taxon>
        <taxon>Streptophyta</taxon>
        <taxon>Embryophyta</taxon>
        <taxon>Tracheophyta</taxon>
        <taxon>Spermatophyta</taxon>
        <taxon>Magnoliopsida</taxon>
        <taxon>eudicotyledons</taxon>
        <taxon>Gunneridae</taxon>
        <taxon>Pentapetalae</taxon>
        <taxon>rosids</taxon>
        <taxon>fabids</taxon>
        <taxon>Malpighiales</taxon>
        <taxon>Euphorbiaceae</taxon>
        <taxon>Crotonoideae</taxon>
        <taxon>Micrandreae</taxon>
        <taxon>Hevea</taxon>
    </lineage>
</organism>
<dbReference type="GO" id="GO:0006952">
    <property type="term" value="P:defense response"/>
    <property type="evidence" value="ECO:0007669"/>
    <property type="project" value="UniProtKB-KW"/>
</dbReference>
<comment type="caution">
    <text evidence="5">The sequence shown here is derived from an EMBL/GenBank/DDBJ whole genome shotgun (WGS) entry which is preliminary data.</text>
</comment>
<keyword evidence="6" id="KW-1185">Reference proteome</keyword>
<dbReference type="GO" id="GO:0000166">
    <property type="term" value="F:nucleotide binding"/>
    <property type="evidence" value="ECO:0007669"/>
    <property type="project" value="UniProtKB-KW"/>
</dbReference>
<evidence type="ECO:0000313" key="6">
    <source>
        <dbReference type="Proteomes" id="UP000467840"/>
    </source>
</evidence>
<keyword evidence="3" id="KW-0611">Plant defense</keyword>
<protein>
    <recommendedName>
        <fullName evidence="4">Disease resistance N-terminal domain-containing protein</fullName>
    </recommendedName>
</protein>
<evidence type="ECO:0000256" key="2">
    <source>
        <dbReference type="ARBA" id="ARBA00022741"/>
    </source>
</evidence>
<dbReference type="Gene3D" id="1.20.5.4130">
    <property type="match status" value="1"/>
</dbReference>
<evidence type="ECO:0000259" key="4">
    <source>
        <dbReference type="Pfam" id="PF18052"/>
    </source>
</evidence>
<dbReference type="EMBL" id="JAAGAX010000008">
    <property type="protein sequence ID" value="KAF2308006.1"/>
    <property type="molecule type" value="Genomic_DNA"/>
</dbReference>
<dbReference type="AlphaFoldDB" id="A0A6A6M6W2"/>
<keyword evidence="1" id="KW-0677">Repeat</keyword>
<gene>
    <name evidence="5" type="ORF">GH714_034259</name>
</gene>
<evidence type="ECO:0000256" key="3">
    <source>
        <dbReference type="ARBA" id="ARBA00022821"/>
    </source>
</evidence>
<accession>A0A6A6M6W2</accession>
<dbReference type="InterPro" id="IPR041118">
    <property type="entry name" value="Rx_N"/>
</dbReference>
<evidence type="ECO:0000313" key="5">
    <source>
        <dbReference type="EMBL" id="KAF2308006.1"/>
    </source>
</evidence>
<dbReference type="Pfam" id="PF18052">
    <property type="entry name" value="Rx_N"/>
    <property type="match status" value="1"/>
</dbReference>
<feature type="domain" description="Disease resistance N-terminal" evidence="4">
    <location>
        <begin position="1"/>
        <end position="47"/>
    </location>
</feature>
<keyword evidence="2" id="KW-0547">Nucleotide-binding</keyword>
<dbReference type="Proteomes" id="UP000467840">
    <property type="component" value="Chromosome 9"/>
</dbReference>